<evidence type="ECO:0000313" key="2">
    <source>
        <dbReference type="Proteomes" id="UP000244128"/>
    </source>
</evidence>
<name>A0A2T5HCQ4_9PROT</name>
<dbReference type="Proteomes" id="UP000244128">
    <property type="component" value="Unassembled WGS sequence"/>
</dbReference>
<accession>A0A2T5HCQ4</accession>
<comment type="caution">
    <text evidence="1">The sequence shown here is derived from an EMBL/GenBank/DDBJ whole genome shotgun (WGS) entry which is preliminary data.</text>
</comment>
<proteinExistence type="predicted"/>
<dbReference type="RefSeq" id="WP_107804342.1">
    <property type="nucleotide sequence ID" value="NZ_QAOI01000035.1"/>
</dbReference>
<dbReference type="CDD" id="cd02440">
    <property type="entry name" value="AdoMet_MTases"/>
    <property type="match status" value="1"/>
</dbReference>
<dbReference type="Gene3D" id="3.40.50.150">
    <property type="entry name" value="Vaccinia Virus protein VP39"/>
    <property type="match status" value="1"/>
</dbReference>
<keyword evidence="1" id="KW-0489">Methyltransferase</keyword>
<dbReference type="PANTHER" id="PTHR43861">
    <property type="entry name" value="TRANS-ACONITATE 2-METHYLTRANSFERASE-RELATED"/>
    <property type="match status" value="1"/>
</dbReference>
<dbReference type="EMBL" id="QAOI01000035">
    <property type="protein sequence ID" value="PTQ69339.1"/>
    <property type="molecule type" value="Genomic_DNA"/>
</dbReference>
<sequence>MTFEQRDHCPSCNGTSFTELHRTAYNAPGLQSFLIAYYSAVPQGRHQEVLDGGTFSVVECTGCGLIFQHMLPSDEILAELYGNWLGRNDPLAPSKPPMPLDYYTYLAQEVMQLIAFLQKRHGRERRLRFLDYGMGWGNWAVMAQAFGVEVFGVETSPVKAAHAQSRGIKVLSVEELSNYSFDFISMEQVVEHLSFPRQTVLAMKNVLASGGIIKISVPDGSDMKSLLRSWTWDGAIAHKDKIMAVHPLEHLNCFTPASLQKFAEGCELKPISLPLGLIYAYSTDWSSPRAIAQNLLRPVKRFVLHKGCYGLFERK</sequence>
<organism evidence="1 2">
    <name type="scientific">Nitrosomonas oligotropha</name>
    <dbReference type="NCBI Taxonomy" id="42354"/>
    <lineage>
        <taxon>Bacteria</taxon>
        <taxon>Pseudomonadati</taxon>
        <taxon>Pseudomonadota</taxon>
        <taxon>Betaproteobacteria</taxon>
        <taxon>Nitrosomonadales</taxon>
        <taxon>Nitrosomonadaceae</taxon>
        <taxon>Nitrosomonas</taxon>
    </lineage>
</organism>
<dbReference type="GO" id="GO:0032259">
    <property type="term" value="P:methylation"/>
    <property type="evidence" value="ECO:0007669"/>
    <property type="project" value="UniProtKB-KW"/>
</dbReference>
<protein>
    <submittedName>
        <fullName evidence="1">Methyltransferase family protein</fullName>
    </submittedName>
</protein>
<dbReference type="Pfam" id="PF13489">
    <property type="entry name" value="Methyltransf_23"/>
    <property type="match status" value="1"/>
</dbReference>
<dbReference type="InterPro" id="IPR029063">
    <property type="entry name" value="SAM-dependent_MTases_sf"/>
</dbReference>
<dbReference type="GO" id="GO:0008168">
    <property type="term" value="F:methyltransferase activity"/>
    <property type="evidence" value="ECO:0007669"/>
    <property type="project" value="UniProtKB-KW"/>
</dbReference>
<evidence type="ECO:0000313" key="1">
    <source>
        <dbReference type="EMBL" id="PTQ69339.1"/>
    </source>
</evidence>
<keyword evidence="1" id="KW-0808">Transferase</keyword>
<reference evidence="1 2" key="1">
    <citation type="submission" date="2018-04" db="EMBL/GenBank/DDBJ databases">
        <title>Active sludge and wastewater microbial communities from Klosterneuburg, Austria.</title>
        <authorList>
            <person name="Wagner M."/>
        </authorList>
    </citation>
    <scope>NUCLEOTIDE SEQUENCE [LARGE SCALE GENOMIC DNA]</scope>
    <source>
        <strain evidence="1 2">Nm49</strain>
    </source>
</reference>
<gene>
    <name evidence="1" type="ORF">C8R26_1352</name>
</gene>
<dbReference type="SUPFAM" id="SSF53335">
    <property type="entry name" value="S-adenosyl-L-methionine-dependent methyltransferases"/>
    <property type="match status" value="1"/>
</dbReference>
<dbReference type="AlphaFoldDB" id="A0A2T5HCQ4"/>